<organism evidence="11 12">
    <name type="scientific">Terfezia boudieri ATCC MYA-4762</name>
    <dbReference type="NCBI Taxonomy" id="1051890"/>
    <lineage>
        <taxon>Eukaryota</taxon>
        <taxon>Fungi</taxon>
        <taxon>Dikarya</taxon>
        <taxon>Ascomycota</taxon>
        <taxon>Pezizomycotina</taxon>
        <taxon>Pezizomycetes</taxon>
        <taxon>Pezizales</taxon>
        <taxon>Pezizaceae</taxon>
        <taxon>Terfezia</taxon>
    </lineage>
</organism>
<evidence type="ECO:0000256" key="4">
    <source>
        <dbReference type="ARBA" id="ARBA00022490"/>
    </source>
</evidence>
<dbReference type="FunCoup" id="A0A3N4LWC8">
    <property type="interactions" value="258"/>
</dbReference>
<dbReference type="InterPro" id="IPR015421">
    <property type="entry name" value="PyrdxlP-dep_Trfase_major"/>
</dbReference>
<dbReference type="GO" id="GO:0019878">
    <property type="term" value="P:lysine biosynthetic process via aminoadipic acid"/>
    <property type="evidence" value="ECO:0007669"/>
    <property type="project" value="TreeGrafter"/>
</dbReference>
<dbReference type="STRING" id="1051890.A0A3N4LWC8"/>
<proteinExistence type="inferred from homology"/>
<evidence type="ECO:0000259" key="10">
    <source>
        <dbReference type="Pfam" id="PF00155"/>
    </source>
</evidence>
<comment type="catalytic activity">
    <reaction evidence="8">
        <text>an aromatic L-alpha-amino acid + 2-oxoglutarate = an aromatic oxo-acid + L-glutamate</text>
        <dbReference type="Rhea" id="RHEA:17533"/>
        <dbReference type="ChEBI" id="CHEBI:16810"/>
        <dbReference type="ChEBI" id="CHEBI:29985"/>
        <dbReference type="ChEBI" id="CHEBI:73309"/>
        <dbReference type="ChEBI" id="CHEBI:84824"/>
        <dbReference type="EC" id="2.6.1.57"/>
    </reaction>
</comment>
<evidence type="ECO:0000256" key="6">
    <source>
        <dbReference type="ARBA" id="ARBA00022679"/>
    </source>
</evidence>
<keyword evidence="4" id="KW-0963">Cytoplasm</keyword>
<comment type="subcellular location">
    <subcellularLocation>
        <location evidence="2">Cytoplasm</location>
    </subcellularLocation>
</comment>
<evidence type="ECO:0000256" key="5">
    <source>
        <dbReference type="ARBA" id="ARBA00022576"/>
    </source>
</evidence>
<dbReference type="PANTHER" id="PTHR42790">
    <property type="entry name" value="AMINOTRANSFERASE"/>
    <property type="match status" value="1"/>
</dbReference>
<dbReference type="InterPro" id="IPR004839">
    <property type="entry name" value="Aminotransferase_I/II_large"/>
</dbReference>
<dbReference type="GO" id="GO:0006571">
    <property type="term" value="P:tyrosine biosynthetic process"/>
    <property type="evidence" value="ECO:0007669"/>
    <property type="project" value="TreeGrafter"/>
</dbReference>
<dbReference type="OrthoDB" id="691673at2759"/>
<dbReference type="AlphaFoldDB" id="A0A3N4LWC8"/>
<comment type="similarity">
    <text evidence="3">Belongs to the class-I pyridoxal-phosphate-dependent aminotransferase family.</text>
</comment>
<keyword evidence="5" id="KW-0032">Aminotransferase</keyword>
<evidence type="ECO:0000256" key="7">
    <source>
        <dbReference type="ARBA" id="ARBA00022898"/>
    </source>
</evidence>
<protein>
    <recommendedName>
        <fullName evidence="9">aromatic-amino-acid transaminase</fullName>
        <ecNumber evidence="9">2.6.1.57</ecNumber>
    </recommendedName>
</protein>
<dbReference type="GO" id="GO:0009074">
    <property type="term" value="P:aromatic amino acid family catabolic process"/>
    <property type="evidence" value="ECO:0007669"/>
    <property type="project" value="TreeGrafter"/>
</dbReference>
<dbReference type="FunFam" id="3.40.640.10:FF:000074">
    <property type="entry name" value="Aromatic amino acid aminotransferase"/>
    <property type="match status" value="1"/>
</dbReference>
<dbReference type="CDD" id="cd00609">
    <property type="entry name" value="AAT_like"/>
    <property type="match status" value="1"/>
</dbReference>
<name>A0A3N4LWC8_9PEZI</name>
<evidence type="ECO:0000256" key="3">
    <source>
        <dbReference type="ARBA" id="ARBA00007441"/>
    </source>
</evidence>
<feature type="domain" description="Aminotransferase class I/classII large" evidence="10">
    <location>
        <begin position="188"/>
        <end position="526"/>
    </location>
</feature>
<evidence type="ECO:0000256" key="8">
    <source>
        <dbReference type="ARBA" id="ARBA00051993"/>
    </source>
</evidence>
<dbReference type="Pfam" id="PF00155">
    <property type="entry name" value="Aminotran_1_2"/>
    <property type="match status" value="1"/>
</dbReference>
<keyword evidence="12" id="KW-1185">Reference proteome</keyword>
<dbReference type="PANTHER" id="PTHR42790:SF21">
    <property type="entry name" value="AROMATIC_AMINOADIPATE AMINOTRANSFERASE 1"/>
    <property type="match status" value="1"/>
</dbReference>
<dbReference type="SUPFAM" id="SSF53383">
    <property type="entry name" value="PLP-dependent transferases"/>
    <property type="match status" value="1"/>
</dbReference>
<keyword evidence="6" id="KW-0808">Transferase</keyword>
<accession>A0A3N4LWC8</accession>
<dbReference type="InterPro" id="IPR050859">
    <property type="entry name" value="Class-I_PLP-dep_aminotransf"/>
</dbReference>
<evidence type="ECO:0000313" key="11">
    <source>
        <dbReference type="EMBL" id="RPB27213.1"/>
    </source>
</evidence>
<dbReference type="EC" id="2.6.1.57" evidence="9"/>
<gene>
    <name evidence="11" type="ORF">L211DRAFT_856065</name>
</gene>
<evidence type="ECO:0000313" key="12">
    <source>
        <dbReference type="Proteomes" id="UP000267821"/>
    </source>
</evidence>
<dbReference type="GO" id="GO:0005737">
    <property type="term" value="C:cytoplasm"/>
    <property type="evidence" value="ECO:0007669"/>
    <property type="project" value="UniProtKB-SubCell"/>
</dbReference>
<dbReference type="GO" id="GO:0030170">
    <property type="term" value="F:pyridoxal phosphate binding"/>
    <property type="evidence" value="ECO:0007669"/>
    <property type="project" value="InterPro"/>
</dbReference>
<evidence type="ECO:0000256" key="1">
    <source>
        <dbReference type="ARBA" id="ARBA00001933"/>
    </source>
</evidence>
<sequence length="536" mass="59003">MSPPTAVGNGITVHGVTDTETFTLPSPLTVAGVIARRAKSAPLKAGIAAATSSDQFKSKTPWKPLAKRWDHRLSAESKARKPSALKNAAKFLANPGMISLGGGLPSSDYFPFHQMDIKVPAIGKFTEKETAESGETMTIGKHDATEGKSPFDLAIALNYGQGTGSAQLLRWITEHTEILHDPPYQDWQCIVSVGSTSSLEIVFRMFLERGDYLLTEEFAFSSAVETALPMGVKMAPVKLDEEGLIPEDLDTILSCWDEKAQGARKPFLLYIVPSGQNPTGATQGTERRKAVYTVAQKHDLIIIEDEPYYFLQMDPYKGPGASPVPPPSTHDEFLQALVPSFVKLDVDGRVVRLDSFSKVLAPGSRVGWAVLSQQLAERMVRHNEVSVQNPAGFAQIILFKLLDEQWGHGGYLDWLIHIRTEYTSRRNVLLDACHKYLPESIVSWAPPAAGMFLWLHIDGSKHPEFGKRSLHSIEQEIFQTAVENKVLISPGSWFSADRNVEINQLFFRATFAAAQADAMAEAIKRFGAAIAQVFKL</sequence>
<dbReference type="InParanoid" id="A0A3N4LWC8"/>
<dbReference type="EMBL" id="ML121532">
    <property type="protein sequence ID" value="RPB27213.1"/>
    <property type="molecule type" value="Genomic_DNA"/>
</dbReference>
<dbReference type="InterPro" id="IPR015424">
    <property type="entry name" value="PyrdxlP-dep_Trfase"/>
</dbReference>
<dbReference type="GO" id="GO:0047536">
    <property type="term" value="F:2-aminoadipate transaminase activity"/>
    <property type="evidence" value="ECO:0007669"/>
    <property type="project" value="TreeGrafter"/>
</dbReference>
<dbReference type="Gene3D" id="3.40.640.10">
    <property type="entry name" value="Type I PLP-dependent aspartate aminotransferase-like (Major domain)"/>
    <property type="match status" value="1"/>
</dbReference>
<reference evidence="11 12" key="1">
    <citation type="journal article" date="2018" name="Nat. Ecol. Evol.">
        <title>Pezizomycetes genomes reveal the molecular basis of ectomycorrhizal truffle lifestyle.</title>
        <authorList>
            <person name="Murat C."/>
            <person name="Payen T."/>
            <person name="Noel B."/>
            <person name="Kuo A."/>
            <person name="Morin E."/>
            <person name="Chen J."/>
            <person name="Kohler A."/>
            <person name="Krizsan K."/>
            <person name="Balestrini R."/>
            <person name="Da Silva C."/>
            <person name="Montanini B."/>
            <person name="Hainaut M."/>
            <person name="Levati E."/>
            <person name="Barry K.W."/>
            <person name="Belfiori B."/>
            <person name="Cichocki N."/>
            <person name="Clum A."/>
            <person name="Dockter R.B."/>
            <person name="Fauchery L."/>
            <person name="Guy J."/>
            <person name="Iotti M."/>
            <person name="Le Tacon F."/>
            <person name="Lindquist E.A."/>
            <person name="Lipzen A."/>
            <person name="Malagnac F."/>
            <person name="Mello A."/>
            <person name="Molinier V."/>
            <person name="Miyauchi S."/>
            <person name="Poulain J."/>
            <person name="Riccioni C."/>
            <person name="Rubini A."/>
            <person name="Sitrit Y."/>
            <person name="Splivallo R."/>
            <person name="Traeger S."/>
            <person name="Wang M."/>
            <person name="Zifcakova L."/>
            <person name="Wipf D."/>
            <person name="Zambonelli A."/>
            <person name="Paolocci F."/>
            <person name="Nowrousian M."/>
            <person name="Ottonello S."/>
            <person name="Baldrian P."/>
            <person name="Spatafora J.W."/>
            <person name="Henrissat B."/>
            <person name="Nagy L.G."/>
            <person name="Aury J.M."/>
            <person name="Wincker P."/>
            <person name="Grigoriev I.V."/>
            <person name="Bonfante P."/>
            <person name="Martin F.M."/>
        </authorList>
    </citation>
    <scope>NUCLEOTIDE SEQUENCE [LARGE SCALE GENOMIC DNA]</scope>
    <source>
        <strain evidence="11 12">ATCC MYA-4762</strain>
    </source>
</reference>
<comment type="cofactor">
    <cofactor evidence="1">
        <name>pyridoxal 5'-phosphate</name>
        <dbReference type="ChEBI" id="CHEBI:597326"/>
    </cofactor>
</comment>
<dbReference type="GO" id="GO:0008793">
    <property type="term" value="F:aromatic-amino-acid transaminase activity"/>
    <property type="evidence" value="ECO:0007669"/>
    <property type="project" value="TreeGrafter"/>
</dbReference>
<evidence type="ECO:0000256" key="2">
    <source>
        <dbReference type="ARBA" id="ARBA00004496"/>
    </source>
</evidence>
<evidence type="ECO:0000256" key="9">
    <source>
        <dbReference type="ARBA" id="ARBA00067014"/>
    </source>
</evidence>
<keyword evidence="7" id="KW-0663">Pyridoxal phosphate</keyword>
<dbReference type="Proteomes" id="UP000267821">
    <property type="component" value="Unassembled WGS sequence"/>
</dbReference>